<proteinExistence type="predicted"/>
<organism evidence="1 3">
    <name type="scientific">Pectobacterium wasabiae</name>
    <dbReference type="NCBI Taxonomy" id="55208"/>
    <lineage>
        <taxon>Bacteria</taxon>
        <taxon>Pseudomonadati</taxon>
        <taxon>Pseudomonadota</taxon>
        <taxon>Gammaproteobacteria</taxon>
        <taxon>Enterobacterales</taxon>
        <taxon>Pectobacteriaceae</taxon>
        <taxon>Pectobacterium</taxon>
    </lineage>
</organism>
<evidence type="ECO:0000313" key="1">
    <source>
        <dbReference type="EMBL" id="KFX08807.1"/>
    </source>
</evidence>
<gene>
    <name evidence="1" type="ORF">JV38_03670</name>
    <name evidence="2" type="ORF">KU73_07395</name>
</gene>
<evidence type="ECO:0000313" key="2">
    <source>
        <dbReference type="EMBL" id="KGA28914.1"/>
    </source>
</evidence>
<accession>A0AAW3EKS7</accession>
<evidence type="ECO:0000313" key="4">
    <source>
        <dbReference type="Proteomes" id="UP000029436"/>
    </source>
</evidence>
<dbReference type="AlphaFoldDB" id="A0AAW3EKS7"/>
<keyword evidence="4" id="KW-1185">Reference proteome</keyword>
<comment type="caution">
    <text evidence="1">The sequence shown here is derived from an EMBL/GenBank/DDBJ whole genome shotgun (WGS) entry which is preliminary data.</text>
</comment>
<dbReference type="EMBL" id="JQHP01000002">
    <property type="protein sequence ID" value="KFX08807.1"/>
    <property type="molecule type" value="Genomic_DNA"/>
</dbReference>
<evidence type="ECO:0000313" key="3">
    <source>
        <dbReference type="Proteomes" id="UP000029257"/>
    </source>
</evidence>
<protein>
    <submittedName>
        <fullName evidence="1">Uncharacterized protein</fullName>
    </submittedName>
</protein>
<dbReference type="Proteomes" id="UP000029257">
    <property type="component" value="Unassembled WGS sequence"/>
</dbReference>
<dbReference type="Proteomes" id="UP000029436">
    <property type="component" value="Unassembled WGS sequence"/>
</dbReference>
<name>A0AAW3EKS7_9GAMM</name>
<dbReference type="EMBL" id="JQOH01000003">
    <property type="protein sequence ID" value="KGA28914.1"/>
    <property type="molecule type" value="Genomic_DNA"/>
</dbReference>
<dbReference type="RefSeq" id="WP_005974171.1">
    <property type="nucleotide sequence ID" value="NZ_JQHP01000002.1"/>
</dbReference>
<reference evidence="3 4" key="1">
    <citation type="submission" date="2014-08" db="EMBL/GenBank/DDBJ databases">
        <title>Genome sequences of NCPPB Pectobacterium isolates.</title>
        <authorList>
            <person name="Glover R.H."/>
            <person name="Sapp M."/>
            <person name="Elphinstone J."/>
        </authorList>
    </citation>
    <scope>NUCLEOTIDE SEQUENCE [LARGE SCALE GENOMIC DNA]</scope>
    <source>
        <strain evidence="1 3">NCPPB 3701</strain>
        <strain evidence="2 4">NCPPB3702</strain>
    </source>
</reference>
<sequence>MCGNDVKNADLIFFSLTYIGAETVITLVGRIDNIGLKISLLELYARDQKQHFIVENGKSTILTERIVYRINYSYQQAIRKPDAVAIALLKATNHHDIPTQRSAISPEEPVC</sequence>